<dbReference type="Pfam" id="PF08378">
    <property type="entry name" value="NERD"/>
    <property type="match status" value="1"/>
</dbReference>
<dbReference type="Proteomes" id="UP000050398">
    <property type="component" value="Unassembled WGS sequence"/>
</dbReference>
<dbReference type="RefSeq" id="WP_060672786.1">
    <property type="nucleotide sequence ID" value="NZ_LIXZ01000008.1"/>
</dbReference>
<proteinExistence type="predicted"/>
<evidence type="ECO:0000313" key="2">
    <source>
        <dbReference type="EMBL" id="KPL59291.1"/>
    </source>
</evidence>
<sequence length="320" mass="36819">MNVKKRTPPLKLLQTEALLDRLKPPNHPKRSLIEKDVRKRKAGYIGEKSVDYHLSFLTDKKYMIFNDLRLPLAPDYFQIDSLLVTPCYSLAIEIKNIAGTVTIDPEFNQLSQNFKGIETGYPDPIAQANRQKLFLQKWFFNNKLPCPPIEFLVAFSNPATILKMSPGHKRIPPHDKMIHAQNLVSEISKMNTRFTREIIDVKKVKRLLLNQHQPSYSPILLTYQLTEADLIKGVQCERCSHIMIRKMGTWLCPNCDYVSRTAHLKAIEDYFLLIKPFITNQELRDFLQLSSAKTAAEILKSLNLKRTGSTKGTVYTKTFA</sequence>
<dbReference type="EMBL" id="LIXZ01000008">
    <property type="protein sequence ID" value="KPL59291.1"/>
    <property type="molecule type" value="Genomic_DNA"/>
</dbReference>
<evidence type="ECO:0000313" key="3">
    <source>
        <dbReference type="Proteomes" id="UP000050398"/>
    </source>
</evidence>
<protein>
    <recommendedName>
        <fullName evidence="1">NERD domain-containing protein</fullName>
    </recommendedName>
</protein>
<comment type="caution">
    <text evidence="2">The sequence shown here is derived from an EMBL/GenBank/DDBJ whole genome shotgun (WGS) entry which is preliminary data.</text>
</comment>
<feature type="domain" description="NERD" evidence="1">
    <location>
        <begin position="42"/>
        <end position="158"/>
    </location>
</feature>
<dbReference type="InterPro" id="IPR011528">
    <property type="entry name" value="NERD"/>
</dbReference>
<name>A0A0P6VWA4_9BACI</name>
<reference evidence="2 3" key="1">
    <citation type="submission" date="2015-08" db="EMBL/GenBank/DDBJ databases">
        <title>Draft Genome Sequence of Bacillus vietnamensis UCD-SED5.</title>
        <authorList>
            <person name="Lee R.D."/>
            <person name="Jospin G."/>
            <person name="Lang J.M."/>
            <person name="Coil D.A."/>
            <person name="Eisen J.A."/>
        </authorList>
    </citation>
    <scope>NUCLEOTIDE SEQUENCE [LARGE SCALE GENOMIC DNA]</scope>
    <source>
        <strain evidence="2 3">UCD-SED5</strain>
    </source>
</reference>
<dbReference type="PROSITE" id="PS50965">
    <property type="entry name" value="NERD"/>
    <property type="match status" value="1"/>
</dbReference>
<evidence type="ECO:0000259" key="1">
    <source>
        <dbReference type="PROSITE" id="PS50965"/>
    </source>
</evidence>
<dbReference type="AlphaFoldDB" id="A0A0P6VWA4"/>
<dbReference type="PATRIC" id="fig|218284.4.peg.4164"/>
<dbReference type="OrthoDB" id="569879at2"/>
<organism evidence="2 3">
    <name type="scientific">Rossellomorea vietnamensis</name>
    <dbReference type="NCBI Taxonomy" id="218284"/>
    <lineage>
        <taxon>Bacteria</taxon>
        <taxon>Bacillati</taxon>
        <taxon>Bacillota</taxon>
        <taxon>Bacilli</taxon>
        <taxon>Bacillales</taxon>
        <taxon>Bacillaceae</taxon>
        <taxon>Rossellomorea</taxon>
    </lineage>
</organism>
<accession>A0A0P6VWA4</accession>
<gene>
    <name evidence="2" type="ORF">AM506_12280</name>
</gene>